<feature type="domain" description="Response regulatory" evidence="8">
    <location>
        <begin position="6"/>
        <end position="122"/>
    </location>
</feature>
<keyword evidence="4" id="KW-0804">Transcription</keyword>
<reference evidence="9" key="1">
    <citation type="submission" date="2020-02" db="EMBL/GenBank/DDBJ databases">
        <authorList>
            <person name="Meier V. D."/>
        </authorList>
    </citation>
    <scope>NUCLEOTIDE SEQUENCE</scope>
    <source>
        <strain evidence="9">AVDCRST_MAG43</strain>
    </source>
</reference>
<evidence type="ECO:0000256" key="3">
    <source>
        <dbReference type="ARBA" id="ARBA00023125"/>
    </source>
</evidence>
<dbReference type="Pfam" id="PF00072">
    <property type="entry name" value="Response_reg"/>
    <property type="match status" value="1"/>
</dbReference>
<keyword evidence="3" id="KW-0238">DNA-binding</keyword>
<dbReference type="InterPro" id="IPR011006">
    <property type="entry name" value="CheY-like_superfamily"/>
</dbReference>
<dbReference type="AlphaFoldDB" id="A0A6J4USX5"/>
<evidence type="ECO:0000259" key="8">
    <source>
        <dbReference type="PROSITE" id="PS50110"/>
    </source>
</evidence>
<dbReference type="PROSITE" id="PS50043">
    <property type="entry name" value="HTH_LUXR_2"/>
    <property type="match status" value="1"/>
</dbReference>
<dbReference type="InterPro" id="IPR001789">
    <property type="entry name" value="Sig_transdc_resp-reg_receiver"/>
</dbReference>
<comment type="caution">
    <text evidence="5">Lacks conserved residue(s) required for the propagation of feature annotation.</text>
</comment>
<keyword evidence="1" id="KW-0597">Phosphoprotein</keyword>
<evidence type="ECO:0000259" key="7">
    <source>
        <dbReference type="PROSITE" id="PS50043"/>
    </source>
</evidence>
<organism evidence="9">
    <name type="scientific">uncultured Thermomicrobiales bacterium</name>
    <dbReference type="NCBI Taxonomy" id="1645740"/>
    <lineage>
        <taxon>Bacteria</taxon>
        <taxon>Pseudomonadati</taxon>
        <taxon>Thermomicrobiota</taxon>
        <taxon>Thermomicrobia</taxon>
        <taxon>Thermomicrobiales</taxon>
        <taxon>environmental samples</taxon>
    </lineage>
</organism>
<dbReference type="InterPro" id="IPR016032">
    <property type="entry name" value="Sig_transdc_resp-reg_C-effctor"/>
</dbReference>
<evidence type="ECO:0000256" key="4">
    <source>
        <dbReference type="ARBA" id="ARBA00023163"/>
    </source>
</evidence>
<evidence type="ECO:0000256" key="5">
    <source>
        <dbReference type="PROSITE-ProRule" id="PRU00169"/>
    </source>
</evidence>
<gene>
    <name evidence="9" type="ORF">AVDCRST_MAG43-1414</name>
</gene>
<evidence type="ECO:0000256" key="6">
    <source>
        <dbReference type="SAM" id="MobiDB-lite"/>
    </source>
</evidence>
<accession>A0A6J4USX5</accession>
<dbReference type="GO" id="GO:0003677">
    <property type="term" value="F:DNA binding"/>
    <property type="evidence" value="ECO:0007669"/>
    <property type="project" value="UniProtKB-KW"/>
</dbReference>
<dbReference type="Gene3D" id="3.40.50.2300">
    <property type="match status" value="1"/>
</dbReference>
<dbReference type="PROSITE" id="PS00622">
    <property type="entry name" value="HTH_LUXR_1"/>
    <property type="match status" value="1"/>
</dbReference>
<dbReference type="CDD" id="cd06170">
    <property type="entry name" value="LuxR_C_like"/>
    <property type="match status" value="1"/>
</dbReference>
<dbReference type="SMART" id="SM00448">
    <property type="entry name" value="REC"/>
    <property type="match status" value="1"/>
</dbReference>
<dbReference type="Pfam" id="PF00196">
    <property type="entry name" value="GerE"/>
    <property type="match status" value="1"/>
</dbReference>
<dbReference type="PANTHER" id="PTHR43214:SF24">
    <property type="entry name" value="TRANSCRIPTIONAL REGULATORY PROTEIN NARL-RELATED"/>
    <property type="match status" value="1"/>
</dbReference>
<proteinExistence type="predicted"/>
<dbReference type="InterPro" id="IPR058245">
    <property type="entry name" value="NreC/VraR/RcsB-like_REC"/>
</dbReference>
<dbReference type="GO" id="GO:0006355">
    <property type="term" value="P:regulation of DNA-templated transcription"/>
    <property type="evidence" value="ECO:0007669"/>
    <property type="project" value="InterPro"/>
</dbReference>
<dbReference type="SMART" id="SM00421">
    <property type="entry name" value="HTH_LUXR"/>
    <property type="match status" value="1"/>
</dbReference>
<dbReference type="EMBL" id="CADCWI010000076">
    <property type="protein sequence ID" value="CAA9555343.1"/>
    <property type="molecule type" value="Genomic_DNA"/>
</dbReference>
<dbReference type="CDD" id="cd17535">
    <property type="entry name" value="REC_NarL-like"/>
    <property type="match status" value="1"/>
</dbReference>
<sequence>MSEQIRVIVIEQEALYRRGLVAVLDSTPDLHPAGSAETARDAYRLADAVQPDVALVGTTVSDAPGIELANELRRRHPAIAVVVIAASESDDELFAAIRAGASAYSGRDVGEEALVTLIRRSATGEYVINEQLLSKPYVAARVLEQFRNSTVADVALSTAFMPLTERELEILGKVSDGMTNAAIGEALGISPQTVKNHVTSILRKLAVNDRTQAVVTALRRGWLRLSDVPVNGGTPSGVTDTPTSRLGAARDDDP</sequence>
<dbReference type="GO" id="GO:0000160">
    <property type="term" value="P:phosphorelay signal transduction system"/>
    <property type="evidence" value="ECO:0007669"/>
    <property type="project" value="InterPro"/>
</dbReference>
<evidence type="ECO:0000256" key="2">
    <source>
        <dbReference type="ARBA" id="ARBA00023015"/>
    </source>
</evidence>
<dbReference type="SUPFAM" id="SSF46894">
    <property type="entry name" value="C-terminal effector domain of the bipartite response regulators"/>
    <property type="match status" value="1"/>
</dbReference>
<evidence type="ECO:0000313" key="9">
    <source>
        <dbReference type="EMBL" id="CAA9555343.1"/>
    </source>
</evidence>
<dbReference type="InterPro" id="IPR039420">
    <property type="entry name" value="WalR-like"/>
</dbReference>
<dbReference type="PROSITE" id="PS50110">
    <property type="entry name" value="RESPONSE_REGULATORY"/>
    <property type="match status" value="1"/>
</dbReference>
<feature type="domain" description="HTH luxR-type" evidence="7">
    <location>
        <begin position="156"/>
        <end position="221"/>
    </location>
</feature>
<dbReference type="PANTHER" id="PTHR43214">
    <property type="entry name" value="TWO-COMPONENT RESPONSE REGULATOR"/>
    <property type="match status" value="1"/>
</dbReference>
<name>A0A6J4USX5_9BACT</name>
<protein>
    <submittedName>
        <fullName evidence="9">Two-component transcriptional response regulator, LuxR family</fullName>
    </submittedName>
</protein>
<dbReference type="PRINTS" id="PR00038">
    <property type="entry name" value="HTHLUXR"/>
</dbReference>
<dbReference type="InterPro" id="IPR000792">
    <property type="entry name" value="Tscrpt_reg_LuxR_C"/>
</dbReference>
<dbReference type="SUPFAM" id="SSF52172">
    <property type="entry name" value="CheY-like"/>
    <property type="match status" value="1"/>
</dbReference>
<feature type="region of interest" description="Disordered" evidence="6">
    <location>
        <begin position="229"/>
        <end position="254"/>
    </location>
</feature>
<keyword evidence="2" id="KW-0805">Transcription regulation</keyword>
<evidence type="ECO:0000256" key="1">
    <source>
        <dbReference type="ARBA" id="ARBA00022553"/>
    </source>
</evidence>